<sequence length="210" mass="23300">MRYSELGLVSVLGLATVANASPFQAPRPLSELRMERIERQTLDYSCGAAALTILLNLYFGETLHEQDVLADMVGRLSREQAVERATQGFSLLDLKTTAQRLGYQAEGVILPRQALASLKGPVIILLRQRSLNHFVVLKGIGRGSALLADPARGHIRMPLFELYEQWQGETLVLGRDHFGLPLEHGLKVPARSLIAPERETVRTLQRSPVQ</sequence>
<protein>
    <recommendedName>
        <fullName evidence="1">Peptidase C39 domain-containing protein</fullName>
    </recommendedName>
</protein>
<dbReference type="PROSITE" id="PS50990">
    <property type="entry name" value="PEPTIDASE_C39"/>
    <property type="match status" value="1"/>
</dbReference>
<evidence type="ECO:0000313" key="2">
    <source>
        <dbReference type="EMBL" id="AIS19476.1"/>
    </source>
</evidence>
<dbReference type="GO" id="GO:0005524">
    <property type="term" value="F:ATP binding"/>
    <property type="evidence" value="ECO:0007669"/>
    <property type="project" value="InterPro"/>
</dbReference>
<dbReference type="GO" id="GO:0016020">
    <property type="term" value="C:membrane"/>
    <property type="evidence" value="ECO:0007669"/>
    <property type="project" value="InterPro"/>
</dbReference>
<dbReference type="GO" id="GO:0008233">
    <property type="term" value="F:peptidase activity"/>
    <property type="evidence" value="ECO:0007669"/>
    <property type="project" value="InterPro"/>
</dbReference>
<evidence type="ECO:0000313" key="3">
    <source>
        <dbReference type="Proteomes" id="UP000029499"/>
    </source>
</evidence>
<gene>
    <name evidence="2" type="ORF">LT40_19595</name>
</gene>
<organism evidence="2 3">
    <name type="scientific">Pseudomonas rhizosphaerae</name>
    <dbReference type="NCBI Taxonomy" id="216142"/>
    <lineage>
        <taxon>Bacteria</taxon>
        <taxon>Pseudomonadati</taxon>
        <taxon>Pseudomonadota</taxon>
        <taxon>Gammaproteobacteria</taxon>
        <taxon>Pseudomonadales</taxon>
        <taxon>Pseudomonadaceae</taxon>
        <taxon>Pseudomonas</taxon>
    </lineage>
</organism>
<dbReference type="RefSeq" id="WP_043192776.1">
    <property type="nucleotide sequence ID" value="NZ_CP009533.1"/>
</dbReference>
<dbReference type="OrthoDB" id="13401at2"/>
<dbReference type="STRING" id="216142.LT40_19595"/>
<feature type="domain" description="Peptidase C39" evidence="1">
    <location>
        <begin position="40"/>
        <end position="173"/>
    </location>
</feature>
<dbReference type="Proteomes" id="UP000029499">
    <property type="component" value="Chromosome"/>
</dbReference>
<dbReference type="KEGG" id="prh:LT40_19595"/>
<dbReference type="InterPro" id="IPR005074">
    <property type="entry name" value="Peptidase_C39"/>
</dbReference>
<dbReference type="GO" id="GO:0006508">
    <property type="term" value="P:proteolysis"/>
    <property type="evidence" value="ECO:0007669"/>
    <property type="project" value="InterPro"/>
</dbReference>
<keyword evidence="3" id="KW-1185">Reference proteome</keyword>
<proteinExistence type="predicted"/>
<accession>A0A089ZRJ2</accession>
<reference evidence="2 3" key="1">
    <citation type="journal article" date="2015" name="J. Biotechnol.">
        <title>Complete genome sequence of Pseudomonas rhizosphaerae IH5T (=DSM 16299T), a phosphate-solubilizing rhizobacterium for bacterial biofertilizer.</title>
        <authorList>
            <person name="Kwak Y."/>
            <person name="Jung B.K."/>
            <person name="Shin J.H."/>
        </authorList>
    </citation>
    <scope>NUCLEOTIDE SEQUENCE [LARGE SCALE GENOMIC DNA]</scope>
    <source>
        <strain evidence="2">DSM 16299</strain>
    </source>
</reference>
<dbReference type="Gene3D" id="3.90.70.10">
    <property type="entry name" value="Cysteine proteinases"/>
    <property type="match status" value="1"/>
</dbReference>
<dbReference type="Pfam" id="PF03412">
    <property type="entry name" value="Peptidase_C39"/>
    <property type="match status" value="1"/>
</dbReference>
<dbReference type="HOGENOM" id="CLU_092029_2_1_6"/>
<dbReference type="eggNOG" id="COG3271">
    <property type="taxonomic scope" value="Bacteria"/>
</dbReference>
<dbReference type="CDD" id="cd02423">
    <property type="entry name" value="Peptidase_C39G"/>
    <property type="match status" value="1"/>
</dbReference>
<dbReference type="AlphaFoldDB" id="A0A089ZRJ2"/>
<dbReference type="EMBL" id="CP009533">
    <property type="protein sequence ID" value="AIS19476.1"/>
    <property type="molecule type" value="Genomic_DNA"/>
</dbReference>
<name>A0A089ZRJ2_9PSED</name>
<evidence type="ECO:0000259" key="1">
    <source>
        <dbReference type="PROSITE" id="PS50990"/>
    </source>
</evidence>